<evidence type="ECO:0000313" key="2">
    <source>
        <dbReference type="Proteomes" id="UP000254000"/>
    </source>
</evidence>
<dbReference type="AlphaFoldDB" id="A0A369LTL6"/>
<dbReference type="EMBL" id="PPTS01000009">
    <property type="protein sequence ID" value="RDB62492.1"/>
    <property type="molecule type" value="Genomic_DNA"/>
</dbReference>
<sequence>MTKTSRFNYIKRGLVGVCAATMLTGLCAGTAFADQSATKIYTLDTSAAQISVTVPTGNAGASLNAAGALTLPDLVLTNESLAPVYISKVEVSGVNTSINLLTEADYADATKGAVNNATKISMAADGKSIDLGAFKATGGATIQEADAVTIAGNSGKATLSATASMKNFTGSILGQSTLDFMTVSFTVAPTTA</sequence>
<organism evidence="1 2">
    <name type="scientific">Gordonibacter pamelaeae</name>
    <dbReference type="NCBI Taxonomy" id="471189"/>
    <lineage>
        <taxon>Bacteria</taxon>
        <taxon>Bacillati</taxon>
        <taxon>Actinomycetota</taxon>
        <taxon>Coriobacteriia</taxon>
        <taxon>Eggerthellales</taxon>
        <taxon>Eggerthellaceae</taxon>
        <taxon>Gordonibacter</taxon>
    </lineage>
</organism>
<keyword evidence="2" id="KW-1185">Reference proteome</keyword>
<dbReference type="OrthoDB" id="3177893at2"/>
<evidence type="ECO:0000313" key="1">
    <source>
        <dbReference type="EMBL" id="RDB62492.1"/>
    </source>
</evidence>
<proteinExistence type="predicted"/>
<gene>
    <name evidence="1" type="ORF">C1877_13345</name>
</gene>
<dbReference type="GeneID" id="78360680"/>
<dbReference type="RefSeq" id="WP_015539779.1">
    <property type="nucleotide sequence ID" value="NZ_CABMMS010000009.1"/>
</dbReference>
<dbReference type="Proteomes" id="UP000254000">
    <property type="component" value="Unassembled WGS sequence"/>
</dbReference>
<protein>
    <submittedName>
        <fullName evidence="1">Uncharacterized protein</fullName>
    </submittedName>
</protein>
<accession>A0A369LTL6</accession>
<reference evidence="1 2" key="1">
    <citation type="journal article" date="2018" name="Elife">
        <title>Discovery and characterization of a prevalent human gut bacterial enzyme sufficient for the inactivation of a family of plant toxins.</title>
        <authorList>
            <person name="Koppel N."/>
            <person name="Bisanz J.E."/>
            <person name="Pandelia M.E."/>
            <person name="Turnbaugh P.J."/>
            <person name="Balskus E.P."/>
        </authorList>
    </citation>
    <scope>NUCLEOTIDE SEQUENCE [LARGE SCALE GENOMIC DNA]</scope>
    <source>
        <strain evidence="1 2">3C</strain>
    </source>
</reference>
<comment type="caution">
    <text evidence="1">The sequence shown here is derived from an EMBL/GenBank/DDBJ whole genome shotgun (WGS) entry which is preliminary data.</text>
</comment>
<name>A0A369LTL6_9ACTN</name>